<reference evidence="1 2" key="1">
    <citation type="journal article" date="2018" name="Evol. Lett.">
        <title>Horizontal gene cluster transfer increased hallucinogenic mushroom diversity.</title>
        <authorList>
            <person name="Reynolds H.T."/>
            <person name="Vijayakumar V."/>
            <person name="Gluck-Thaler E."/>
            <person name="Korotkin H.B."/>
            <person name="Matheny P.B."/>
            <person name="Slot J.C."/>
        </authorList>
    </citation>
    <scope>NUCLEOTIDE SEQUENCE [LARGE SCALE GENOMIC DNA]</scope>
    <source>
        <strain evidence="1 2">2631</strain>
    </source>
</reference>
<keyword evidence="2" id="KW-1185">Reference proteome</keyword>
<dbReference type="InParanoid" id="A0A409XS55"/>
<accession>A0A409XS55</accession>
<evidence type="ECO:0000313" key="1">
    <source>
        <dbReference type="EMBL" id="PPQ93531.1"/>
    </source>
</evidence>
<dbReference type="Proteomes" id="UP000283269">
    <property type="component" value="Unassembled WGS sequence"/>
</dbReference>
<dbReference type="OrthoDB" id="3058807at2759"/>
<name>A0A409XS55_PSICY</name>
<evidence type="ECO:0000313" key="2">
    <source>
        <dbReference type="Proteomes" id="UP000283269"/>
    </source>
</evidence>
<dbReference type="AlphaFoldDB" id="A0A409XS55"/>
<proteinExistence type="predicted"/>
<protein>
    <submittedName>
        <fullName evidence="1">Uncharacterized protein</fullName>
    </submittedName>
</protein>
<gene>
    <name evidence="1" type="ORF">CVT25_000513</name>
</gene>
<organism evidence="1 2">
    <name type="scientific">Psilocybe cyanescens</name>
    <dbReference type="NCBI Taxonomy" id="93625"/>
    <lineage>
        <taxon>Eukaryota</taxon>
        <taxon>Fungi</taxon>
        <taxon>Dikarya</taxon>
        <taxon>Basidiomycota</taxon>
        <taxon>Agaricomycotina</taxon>
        <taxon>Agaricomycetes</taxon>
        <taxon>Agaricomycetidae</taxon>
        <taxon>Agaricales</taxon>
        <taxon>Agaricineae</taxon>
        <taxon>Strophariaceae</taxon>
        <taxon>Psilocybe</taxon>
    </lineage>
</organism>
<dbReference type="EMBL" id="NHYD01000714">
    <property type="protein sequence ID" value="PPQ93531.1"/>
    <property type="molecule type" value="Genomic_DNA"/>
</dbReference>
<dbReference type="STRING" id="93625.A0A409XS55"/>
<comment type="caution">
    <text evidence="1">The sequence shown here is derived from an EMBL/GenBank/DDBJ whole genome shotgun (WGS) entry which is preliminary data.</text>
</comment>
<sequence>MSGVITGIPNCPESTPNLEALVESTIAAFEILSPWCMLQSRSEAARLIKIQAHSYAKAINLTITAAQDGYNITQDVLRYVQLSPSFDETRRHEYWKNMVGYAVRGRENAVKAQNEFRNLIRNAKKDANTSCENVGCTELDALKRDIKTLEKFNDNVSAFVAWWNVLELDYNAQQTRSSSLQTNYNYYRDASVVKNWEKLKEKYVDYTCEKIQEFIDSNPEFLAILREPESEGLERKKRTPFYFRFFTYA</sequence>